<keyword evidence="4" id="KW-0175">Coiled coil</keyword>
<protein>
    <submittedName>
        <fullName evidence="6">ABC transporter, ATP-binding protein</fullName>
    </submittedName>
</protein>
<name>A0A510JEJ4_9FUSO</name>
<dbReference type="AlphaFoldDB" id="A0A510JEJ4"/>
<dbReference type="PANTHER" id="PTHR42711:SF4">
    <property type="entry name" value="ABC TRANSPORTER RELATED"/>
    <property type="match status" value="1"/>
</dbReference>
<dbReference type="InterPro" id="IPR003439">
    <property type="entry name" value="ABC_transporter-like_ATP-bd"/>
</dbReference>
<dbReference type="InterPro" id="IPR027417">
    <property type="entry name" value="P-loop_NTPase"/>
</dbReference>
<accession>A0A510JEJ4</accession>
<evidence type="ECO:0000256" key="2">
    <source>
        <dbReference type="ARBA" id="ARBA00022741"/>
    </source>
</evidence>
<dbReference type="GO" id="GO:0016887">
    <property type="term" value="F:ATP hydrolysis activity"/>
    <property type="evidence" value="ECO:0007669"/>
    <property type="project" value="InterPro"/>
</dbReference>
<evidence type="ECO:0000313" key="7">
    <source>
        <dbReference type="Proteomes" id="UP000321606"/>
    </source>
</evidence>
<keyword evidence="3 6" id="KW-0067">ATP-binding</keyword>
<feature type="coiled-coil region" evidence="4">
    <location>
        <begin position="122"/>
        <end position="156"/>
    </location>
</feature>
<dbReference type="OrthoDB" id="9804819at2"/>
<evidence type="ECO:0000256" key="1">
    <source>
        <dbReference type="ARBA" id="ARBA00022448"/>
    </source>
</evidence>
<keyword evidence="1" id="KW-0813">Transport</keyword>
<dbReference type="KEGG" id="lgo:JCM16774_1395"/>
<dbReference type="PANTHER" id="PTHR42711">
    <property type="entry name" value="ABC TRANSPORTER ATP-BINDING PROTEIN"/>
    <property type="match status" value="1"/>
</dbReference>
<dbReference type="PROSITE" id="PS50893">
    <property type="entry name" value="ABC_TRANSPORTER_2"/>
    <property type="match status" value="1"/>
</dbReference>
<feature type="domain" description="ABC transporter" evidence="5">
    <location>
        <begin position="30"/>
        <end position="263"/>
    </location>
</feature>
<dbReference type="STRING" id="714315.GCA_000516535_01401"/>
<evidence type="ECO:0000256" key="3">
    <source>
        <dbReference type="ARBA" id="ARBA00022840"/>
    </source>
</evidence>
<keyword evidence="2" id="KW-0547">Nucleotide-binding</keyword>
<organism evidence="6 7">
    <name type="scientific">Pseudoleptotrichia goodfellowii</name>
    <dbReference type="NCBI Taxonomy" id="157692"/>
    <lineage>
        <taxon>Bacteria</taxon>
        <taxon>Fusobacteriati</taxon>
        <taxon>Fusobacteriota</taxon>
        <taxon>Fusobacteriia</taxon>
        <taxon>Fusobacteriales</taxon>
        <taxon>Leptotrichiaceae</taxon>
        <taxon>Pseudoleptotrichia</taxon>
    </lineage>
</organism>
<dbReference type="InterPro" id="IPR050763">
    <property type="entry name" value="ABC_transporter_ATP-binding"/>
</dbReference>
<dbReference type="InterPro" id="IPR003593">
    <property type="entry name" value="AAA+_ATPase"/>
</dbReference>
<dbReference type="SUPFAM" id="SSF52540">
    <property type="entry name" value="P-loop containing nucleoside triphosphate hydrolases"/>
    <property type="match status" value="1"/>
</dbReference>
<gene>
    <name evidence="6" type="ORF">JCM16774_1395</name>
</gene>
<dbReference type="Pfam" id="PF00005">
    <property type="entry name" value="ABC_tran"/>
    <property type="match status" value="1"/>
</dbReference>
<evidence type="ECO:0000256" key="4">
    <source>
        <dbReference type="SAM" id="Coils"/>
    </source>
</evidence>
<dbReference type="Proteomes" id="UP000321606">
    <property type="component" value="Chromosome"/>
</dbReference>
<proteinExistence type="predicted"/>
<dbReference type="EMBL" id="AP019822">
    <property type="protein sequence ID" value="BBM36463.1"/>
    <property type="molecule type" value="Genomic_DNA"/>
</dbReference>
<dbReference type="SMART" id="SM00382">
    <property type="entry name" value="AAA"/>
    <property type="match status" value="1"/>
</dbReference>
<dbReference type="RefSeq" id="WP_081724190.1">
    <property type="nucleotide sequence ID" value="NZ_AP019822.1"/>
</dbReference>
<sequence length="334" mass="38924">MNENTENEIIKCEKLNYWYQTYEKSSGIKGTLQDLWKRKHKKAPAVIDVDISINKGEIVGLLGPNGAGKTTLIKLLTGILELKSGEIKCLNKNPYKKEKEYLKNIGVVMGQKSQLIWDLPSMETLKMLKEIYEIEKREFEERLEKLLKLLNLKEKINIPVRKLSLGERIKFELICSLIHKPEILFLDEPTIGLDITSQYAVYDFLKEVNKTENTTIILTSHYMKDIEKLCERVIIILKGEKHFDLTIDELKQKFITKKTYIVESKNEKLPFEEKDIVVKKFDNNTFEIYREDGDIKIDELNLKDIVSIKENTPELEDIIFELFTDSALDESNKS</sequence>
<evidence type="ECO:0000259" key="5">
    <source>
        <dbReference type="PROSITE" id="PS50893"/>
    </source>
</evidence>
<reference evidence="6 7" key="1">
    <citation type="submission" date="2019-07" db="EMBL/GenBank/DDBJ databases">
        <title>Complete Genome Sequence of Leptotrichia goodfellowii Strain JCM 16774.</title>
        <authorList>
            <person name="Watanabe S."/>
            <person name="Cui L."/>
        </authorList>
    </citation>
    <scope>NUCLEOTIDE SEQUENCE [LARGE SCALE GENOMIC DNA]</scope>
    <source>
        <strain evidence="6 7">JCM16774</strain>
    </source>
</reference>
<evidence type="ECO:0000313" key="6">
    <source>
        <dbReference type="EMBL" id="BBM36463.1"/>
    </source>
</evidence>
<dbReference type="Gene3D" id="3.40.50.300">
    <property type="entry name" value="P-loop containing nucleotide triphosphate hydrolases"/>
    <property type="match status" value="1"/>
</dbReference>
<dbReference type="GO" id="GO:0005524">
    <property type="term" value="F:ATP binding"/>
    <property type="evidence" value="ECO:0007669"/>
    <property type="project" value="UniProtKB-KW"/>
</dbReference>